<accession>A0ABR5T451</accession>
<organism evidence="2 3">
    <name type="scientific">Burkholderia savannae</name>
    <dbReference type="NCBI Taxonomy" id="1637837"/>
    <lineage>
        <taxon>Bacteria</taxon>
        <taxon>Pseudomonadati</taxon>
        <taxon>Pseudomonadota</taxon>
        <taxon>Betaproteobacteria</taxon>
        <taxon>Burkholderiales</taxon>
        <taxon>Burkholderiaceae</taxon>
        <taxon>Burkholderia</taxon>
        <taxon>pseudomallei group</taxon>
    </lineage>
</organism>
<proteinExistence type="predicted"/>
<dbReference type="Pfam" id="PF09613">
    <property type="entry name" value="HrpB1_HrpK"/>
    <property type="match status" value="1"/>
</dbReference>
<sequence length="195" mass="20429">MDESRPTYLRCSQAALNELIDAASLALGGALDGPAADPYDIGLLIDALRVLAPQLPAADMFDGMLHVALGNFDDAVRVFAEIASGATNAIYGKALLAFALQLKRDPQWRIAADEVLAAGSPAQAVALVRALERQHDVMLAKERAERTGVWELPESGAAARGDAADAPSANPASPANPAGGFDAQAAFAHRQYLRL</sequence>
<name>A0ABR5T451_9BURK</name>
<evidence type="ECO:0000256" key="1">
    <source>
        <dbReference type="SAM" id="MobiDB-lite"/>
    </source>
</evidence>
<dbReference type="EMBL" id="LNJQ01000004">
    <property type="protein sequence ID" value="KWZ37846.1"/>
    <property type="molecule type" value="Genomic_DNA"/>
</dbReference>
<comment type="caution">
    <text evidence="2">The sequence shown here is derived from an EMBL/GenBank/DDBJ whole genome shotgun (WGS) entry which is preliminary data.</text>
</comment>
<dbReference type="InterPro" id="IPR013394">
    <property type="entry name" value="T3SS_HrpB1/HrpK"/>
</dbReference>
<reference evidence="2 3" key="1">
    <citation type="submission" date="2015-11" db="EMBL/GenBank/DDBJ databases">
        <authorList>
            <person name="Sahl J."/>
            <person name="Wagner D."/>
            <person name="Keim P."/>
        </authorList>
    </citation>
    <scope>NUCLEOTIDE SEQUENCE [LARGE SCALE GENOMIC DNA]</scope>
    <source>
        <strain evidence="2 3">BDU18</strain>
    </source>
</reference>
<dbReference type="Proteomes" id="UP000070255">
    <property type="component" value="Unassembled WGS sequence"/>
</dbReference>
<evidence type="ECO:0000313" key="3">
    <source>
        <dbReference type="Proteomes" id="UP000070255"/>
    </source>
</evidence>
<dbReference type="RefSeq" id="WP_060822684.1">
    <property type="nucleotide sequence ID" value="NZ_LNJQ01000004.1"/>
</dbReference>
<evidence type="ECO:0000313" key="2">
    <source>
        <dbReference type="EMBL" id="KWZ37846.1"/>
    </source>
</evidence>
<feature type="region of interest" description="Disordered" evidence="1">
    <location>
        <begin position="156"/>
        <end position="180"/>
    </location>
</feature>
<gene>
    <name evidence="2" type="ORF">WS72_23240</name>
</gene>
<keyword evidence="3" id="KW-1185">Reference proteome</keyword>
<dbReference type="NCBIfam" id="TIGR02561">
    <property type="entry name" value="HrpB1_HrpK"/>
    <property type="match status" value="1"/>
</dbReference>
<feature type="compositionally biased region" description="Low complexity" evidence="1">
    <location>
        <begin position="156"/>
        <end position="178"/>
    </location>
</feature>
<protein>
    <submittedName>
        <fullName evidence="2">Type III secretion protein</fullName>
    </submittedName>
</protein>